<feature type="non-terminal residue" evidence="13">
    <location>
        <position position="69"/>
    </location>
</feature>
<dbReference type="Proteomes" id="UP000516988">
    <property type="component" value="Unassembled WGS sequence"/>
</dbReference>
<evidence type="ECO:0000256" key="3">
    <source>
        <dbReference type="ARBA" id="ARBA00022723"/>
    </source>
</evidence>
<feature type="domain" description="C2H2-type" evidence="12">
    <location>
        <begin position="7"/>
        <end position="34"/>
    </location>
</feature>
<comment type="caution">
    <text evidence="13">The sequence shown here is derived from an EMBL/GenBank/DDBJ whole genome shotgun (WGS) entry which is preliminary data.</text>
</comment>
<dbReference type="InterPro" id="IPR013087">
    <property type="entry name" value="Znf_C2H2_type"/>
</dbReference>
<comment type="similarity">
    <text evidence="2">Belongs to the krueppel C2H2-type zinc-finger protein family.</text>
</comment>
<evidence type="ECO:0000256" key="8">
    <source>
        <dbReference type="ARBA" id="ARBA00023125"/>
    </source>
</evidence>
<dbReference type="GO" id="GO:0000978">
    <property type="term" value="F:RNA polymerase II cis-regulatory region sequence-specific DNA binding"/>
    <property type="evidence" value="ECO:0007669"/>
    <property type="project" value="TreeGrafter"/>
</dbReference>
<evidence type="ECO:0000259" key="12">
    <source>
        <dbReference type="PROSITE" id="PS50157"/>
    </source>
</evidence>
<evidence type="ECO:0000256" key="2">
    <source>
        <dbReference type="ARBA" id="ARBA00006991"/>
    </source>
</evidence>
<keyword evidence="8" id="KW-0238">DNA-binding</keyword>
<evidence type="ECO:0000256" key="7">
    <source>
        <dbReference type="ARBA" id="ARBA00023015"/>
    </source>
</evidence>
<evidence type="ECO:0000256" key="5">
    <source>
        <dbReference type="ARBA" id="ARBA00022771"/>
    </source>
</evidence>
<dbReference type="Pfam" id="PF00096">
    <property type="entry name" value="zf-C2H2"/>
    <property type="match status" value="1"/>
</dbReference>
<dbReference type="AlphaFoldDB" id="A0A7K6WH83"/>
<keyword evidence="14" id="KW-1185">Reference proteome</keyword>
<feature type="non-terminal residue" evidence="13">
    <location>
        <position position="1"/>
    </location>
</feature>
<keyword evidence="6" id="KW-0862">Zinc</keyword>
<name>A0A7K6WH83_STECA</name>
<dbReference type="FunFam" id="3.30.160.60:FF:000508">
    <property type="entry name" value="Myeloid zinc finger 1"/>
    <property type="match status" value="1"/>
</dbReference>
<dbReference type="SMART" id="SM00355">
    <property type="entry name" value="ZnF_C2H2"/>
    <property type="match status" value="2"/>
</dbReference>
<reference evidence="13 14" key="1">
    <citation type="submission" date="2019-09" db="EMBL/GenBank/DDBJ databases">
        <title>Bird 10,000 Genomes (B10K) Project - Family phase.</title>
        <authorList>
            <person name="Zhang G."/>
        </authorList>
    </citation>
    <scope>NUCLEOTIDE SEQUENCE [LARGE SCALE GENOMIC DNA]</scope>
    <source>
        <strain evidence="13">OUT-0004</strain>
    </source>
</reference>
<keyword evidence="7" id="KW-0805">Transcription regulation</keyword>
<feature type="domain" description="C2H2-type" evidence="12">
    <location>
        <begin position="35"/>
        <end position="62"/>
    </location>
</feature>
<evidence type="ECO:0000256" key="1">
    <source>
        <dbReference type="ARBA" id="ARBA00004123"/>
    </source>
</evidence>
<evidence type="ECO:0000256" key="11">
    <source>
        <dbReference type="PROSITE-ProRule" id="PRU00042"/>
    </source>
</evidence>
<sequence length="69" mass="7135">HTGERPYRCHACGKGFTVSSKCVEHEGMHTGEAPYRCSACGNRYRTKGSLTAHAKTHAADGGGGGDAAA</sequence>
<dbReference type="PANTHER" id="PTHR23226">
    <property type="entry name" value="ZINC FINGER AND SCAN DOMAIN-CONTAINING"/>
    <property type="match status" value="1"/>
</dbReference>
<dbReference type="PROSITE" id="PS00028">
    <property type="entry name" value="ZINC_FINGER_C2H2_1"/>
    <property type="match status" value="2"/>
</dbReference>
<dbReference type="OrthoDB" id="9286800at2759"/>
<dbReference type="GO" id="GO:0005634">
    <property type="term" value="C:nucleus"/>
    <property type="evidence" value="ECO:0007669"/>
    <property type="project" value="UniProtKB-SubCell"/>
</dbReference>
<keyword evidence="9" id="KW-0804">Transcription</keyword>
<dbReference type="InterPro" id="IPR036236">
    <property type="entry name" value="Znf_C2H2_sf"/>
</dbReference>
<evidence type="ECO:0000256" key="6">
    <source>
        <dbReference type="ARBA" id="ARBA00022833"/>
    </source>
</evidence>
<organism evidence="13 14">
    <name type="scientific">Steatornis caripensis</name>
    <name type="common">Oilbird</name>
    <dbReference type="NCBI Taxonomy" id="48435"/>
    <lineage>
        <taxon>Eukaryota</taxon>
        <taxon>Metazoa</taxon>
        <taxon>Chordata</taxon>
        <taxon>Craniata</taxon>
        <taxon>Vertebrata</taxon>
        <taxon>Euteleostomi</taxon>
        <taxon>Archelosauria</taxon>
        <taxon>Archosauria</taxon>
        <taxon>Dinosauria</taxon>
        <taxon>Saurischia</taxon>
        <taxon>Theropoda</taxon>
        <taxon>Coelurosauria</taxon>
        <taxon>Aves</taxon>
        <taxon>Neognathae</taxon>
        <taxon>Neoaves</taxon>
        <taxon>Strisores</taxon>
        <taxon>Caprimulgiformes</taxon>
        <taxon>Steatornithidae</taxon>
        <taxon>Steatornis</taxon>
    </lineage>
</organism>
<keyword evidence="5 11" id="KW-0863">Zinc-finger</keyword>
<evidence type="ECO:0000256" key="9">
    <source>
        <dbReference type="ARBA" id="ARBA00023163"/>
    </source>
</evidence>
<evidence type="ECO:0000313" key="14">
    <source>
        <dbReference type="Proteomes" id="UP000516988"/>
    </source>
</evidence>
<dbReference type="GO" id="GO:0008270">
    <property type="term" value="F:zinc ion binding"/>
    <property type="evidence" value="ECO:0007669"/>
    <property type="project" value="UniProtKB-KW"/>
</dbReference>
<keyword evidence="10" id="KW-0539">Nucleus</keyword>
<evidence type="ECO:0000256" key="10">
    <source>
        <dbReference type="ARBA" id="ARBA00023242"/>
    </source>
</evidence>
<keyword evidence="4" id="KW-0677">Repeat</keyword>
<proteinExistence type="inferred from homology"/>
<comment type="subcellular location">
    <subcellularLocation>
        <location evidence="1">Nucleus</location>
    </subcellularLocation>
</comment>
<dbReference type="FunFam" id="3.30.160.60:FF:000688">
    <property type="entry name" value="zinc finger protein 197 isoform X1"/>
    <property type="match status" value="1"/>
</dbReference>
<dbReference type="PROSITE" id="PS50157">
    <property type="entry name" value="ZINC_FINGER_C2H2_2"/>
    <property type="match status" value="2"/>
</dbReference>
<evidence type="ECO:0000313" key="13">
    <source>
        <dbReference type="EMBL" id="NWX46763.1"/>
    </source>
</evidence>
<dbReference type="GO" id="GO:0000981">
    <property type="term" value="F:DNA-binding transcription factor activity, RNA polymerase II-specific"/>
    <property type="evidence" value="ECO:0007669"/>
    <property type="project" value="TreeGrafter"/>
</dbReference>
<keyword evidence="3" id="KW-0479">Metal-binding</keyword>
<dbReference type="Gene3D" id="3.30.160.60">
    <property type="entry name" value="Classic Zinc Finger"/>
    <property type="match status" value="2"/>
</dbReference>
<dbReference type="SUPFAM" id="SSF57667">
    <property type="entry name" value="beta-beta-alpha zinc fingers"/>
    <property type="match status" value="1"/>
</dbReference>
<dbReference type="PANTHER" id="PTHR23226:SF416">
    <property type="entry name" value="FI01424P"/>
    <property type="match status" value="1"/>
</dbReference>
<accession>A0A7K6WH83</accession>
<protein>
    <submittedName>
        <fullName evidence="13">ZNF45 protein</fullName>
    </submittedName>
</protein>
<gene>
    <name evidence="13" type="primary">Znf45</name>
    <name evidence="13" type="ORF">STECAR_R16071</name>
</gene>
<dbReference type="EMBL" id="VZSC01011285">
    <property type="protein sequence ID" value="NWX46763.1"/>
    <property type="molecule type" value="Genomic_DNA"/>
</dbReference>
<evidence type="ECO:0000256" key="4">
    <source>
        <dbReference type="ARBA" id="ARBA00022737"/>
    </source>
</evidence>
<dbReference type="GO" id="GO:0042802">
    <property type="term" value="F:identical protein binding"/>
    <property type="evidence" value="ECO:0007669"/>
    <property type="project" value="UniProtKB-ARBA"/>
</dbReference>